<dbReference type="InterPro" id="IPR036942">
    <property type="entry name" value="Beta-barrel_TonB_sf"/>
</dbReference>
<dbReference type="Gene3D" id="2.170.130.10">
    <property type="entry name" value="TonB-dependent receptor, plug domain"/>
    <property type="match status" value="1"/>
</dbReference>
<feature type="chain" id="PRO_5013337443" evidence="5">
    <location>
        <begin position="32"/>
        <end position="1092"/>
    </location>
</feature>
<feature type="domain" description="TonB-dependent receptor plug" evidence="7">
    <location>
        <begin position="234"/>
        <end position="329"/>
    </location>
</feature>
<keyword evidence="2 4" id="KW-0472">Membrane</keyword>
<organism evidence="8 9">
    <name type="scientific">Chitinophaga niabensis</name>
    <dbReference type="NCBI Taxonomy" id="536979"/>
    <lineage>
        <taxon>Bacteria</taxon>
        <taxon>Pseudomonadati</taxon>
        <taxon>Bacteroidota</taxon>
        <taxon>Chitinophagia</taxon>
        <taxon>Chitinophagales</taxon>
        <taxon>Chitinophagaceae</taxon>
        <taxon>Chitinophaga</taxon>
    </lineage>
</organism>
<name>A0A1N6GQY5_9BACT</name>
<dbReference type="Pfam" id="PF13715">
    <property type="entry name" value="CarbopepD_reg_2"/>
    <property type="match status" value="1"/>
</dbReference>
<keyword evidence="5" id="KW-0732">Signal</keyword>
<dbReference type="Gene3D" id="2.60.40.1120">
    <property type="entry name" value="Carboxypeptidase-like, regulatory domain"/>
    <property type="match status" value="1"/>
</dbReference>
<evidence type="ECO:0000256" key="4">
    <source>
        <dbReference type="RuleBase" id="RU003357"/>
    </source>
</evidence>
<evidence type="ECO:0000259" key="6">
    <source>
        <dbReference type="Pfam" id="PF00593"/>
    </source>
</evidence>
<accession>A0A1N6GQY5</accession>
<dbReference type="Pfam" id="PF07715">
    <property type="entry name" value="Plug"/>
    <property type="match status" value="1"/>
</dbReference>
<dbReference type="InterPro" id="IPR008969">
    <property type="entry name" value="CarboxyPept-like_regulatory"/>
</dbReference>
<evidence type="ECO:0000256" key="5">
    <source>
        <dbReference type="SAM" id="SignalP"/>
    </source>
</evidence>
<dbReference type="SUPFAM" id="SSF49464">
    <property type="entry name" value="Carboxypeptidase regulatory domain-like"/>
    <property type="match status" value="1"/>
</dbReference>
<evidence type="ECO:0000256" key="3">
    <source>
        <dbReference type="ARBA" id="ARBA00023237"/>
    </source>
</evidence>
<keyword evidence="9" id="KW-1185">Reference proteome</keyword>
<feature type="signal peptide" evidence="5">
    <location>
        <begin position="1"/>
        <end position="31"/>
    </location>
</feature>
<dbReference type="InterPro" id="IPR012910">
    <property type="entry name" value="Plug_dom"/>
</dbReference>
<proteinExistence type="inferred from homology"/>
<keyword evidence="3" id="KW-0998">Cell outer membrane</keyword>
<reference evidence="8 9" key="1">
    <citation type="submission" date="2016-11" db="EMBL/GenBank/DDBJ databases">
        <authorList>
            <person name="Jaros S."/>
            <person name="Januszkiewicz K."/>
            <person name="Wedrychowicz H."/>
        </authorList>
    </citation>
    <scope>NUCLEOTIDE SEQUENCE [LARGE SCALE GENOMIC DNA]</scope>
    <source>
        <strain evidence="8 9">DSM 24787</strain>
    </source>
</reference>
<keyword evidence="8" id="KW-0675">Receptor</keyword>
<protein>
    <submittedName>
        <fullName evidence="8">TonB-dependent receptor</fullName>
    </submittedName>
</protein>
<dbReference type="Gene3D" id="2.40.170.20">
    <property type="entry name" value="TonB-dependent receptor, beta-barrel domain"/>
    <property type="match status" value="1"/>
</dbReference>
<feature type="domain" description="TonB-dependent receptor-like beta-barrel" evidence="6">
    <location>
        <begin position="586"/>
        <end position="1020"/>
    </location>
</feature>
<evidence type="ECO:0000259" key="7">
    <source>
        <dbReference type="Pfam" id="PF07715"/>
    </source>
</evidence>
<evidence type="ECO:0000256" key="1">
    <source>
        <dbReference type="ARBA" id="ARBA00004442"/>
    </source>
</evidence>
<dbReference type="AlphaFoldDB" id="A0A1N6GQY5"/>
<gene>
    <name evidence="8" type="ORF">SAMN04488055_2920</name>
</gene>
<dbReference type="PANTHER" id="PTHR40980:SF5">
    <property type="entry name" value="TONB-DEPENDENT RECEPTOR"/>
    <property type="match status" value="1"/>
</dbReference>
<comment type="similarity">
    <text evidence="4">Belongs to the TonB-dependent receptor family.</text>
</comment>
<dbReference type="OrthoDB" id="9768470at2"/>
<dbReference type="PANTHER" id="PTHR40980">
    <property type="entry name" value="PLUG DOMAIN-CONTAINING PROTEIN"/>
    <property type="match status" value="1"/>
</dbReference>
<dbReference type="InterPro" id="IPR037066">
    <property type="entry name" value="Plug_dom_sf"/>
</dbReference>
<dbReference type="GO" id="GO:0009279">
    <property type="term" value="C:cell outer membrane"/>
    <property type="evidence" value="ECO:0007669"/>
    <property type="project" value="UniProtKB-SubCell"/>
</dbReference>
<sequence>MQNFTRKFFNRRTAIYLTFAILLCGQHLVLAAQSYKTLQQKISLKTGKTNVAEVVKALQSQTSFIYAYDPLYLGKCAVSELEYSSADLGKVLEFLDRNTPVDIDYNNNTIAIRAGKAEALARRIEDGTISGKVVDNRNEPLPGVTIMVEGKGGTVTQVDGSYTIKLPPGKYVLTFRYISYNTQKVTDIIVREKQLTPLNVLMTSSSSALKEVVITGNYQKASVEGLYALQKNNAAVSDGISAEQIRVTPDNNAAQVLKRVNGITVQDDKFVTVRGLSERYNNVILNGANLPSTEPNRRNFSFDVIPSALIDNIIVNKTATPDMPAEFAGGLVQVNTRSIPEKNFLSITLGTGINTNSTGKSMYGTKRGGNDYLGFDDGTRGWWNKDWNNEEYRKYLGAGDKENRSRMERAIPNNWGLRAYQYSPVQNYQLMLGRKMDLKDKVSSFGVTLAATYRHEESIVDETRYFPSYYLYDSANTYNFNTALGAVLNIGFQTKGHKVAFKNLYNRRFSNESNAFYGTNWDRGDGPVKYYIDVTLINALWQNRLEGEHLLGKHLKFDWSADNIVLDRDQPDTRASNGRMSNGPKGQFRNYNLNDGSSGILSDGLTIFNSKLKERRKNVLGNFTIPFKIGNTTQNLKVGYAGTFRNADNKSLALRMYYDPTANTPAALARIDSAVFGKADYELHSSELIQPGMLQYQPSGIGRQGFAGDDYTGKQQIHAAYLMTDLKFLQHFRFIGGVRMEQSAMELQGVSYNYRTGLPRDTTVKYSKTDWLPSFNLVYSLNDRMNFRLAYSQTLARADFRERAPYIYYEFKERSSYKGAIGLKDAKITNWDIRYEYYPAPGEVISLSAFYKKFHDPVELIGDFSSGNATGIFYYFNLQSSTSKGFELDLRKSLGFIQPNSKLLKQIYISANASWMEANVRYNTSELLNAANGVTGRNDTTLAPDSRNRPLQGLSPYVLNGGIGYFGDVIGLNIAYNRYGPRIIVGGYQAWHDQYENPRDVIDVQLSANLLKKRMQVRLNLSDLLQQDYVIYQNQSLKPSGNSGGGSETDLYMMSNEPNGDPKGNRYNKGLDYVRHRWFKGRNLSMNITYNF</sequence>
<evidence type="ECO:0000256" key="2">
    <source>
        <dbReference type="ARBA" id="ARBA00023136"/>
    </source>
</evidence>
<dbReference type="Pfam" id="PF00593">
    <property type="entry name" value="TonB_dep_Rec_b-barrel"/>
    <property type="match status" value="1"/>
</dbReference>
<evidence type="ECO:0000313" key="9">
    <source>
        <dbReference type="Proteomes" id="UP000185003"/>
    </source>
</evidence>
<dbReference type="EMBL" id="FSRA01000001">
    <property type="protein sequence ID" value="SIO09951.1"/>
    <property type="molecule type" value="Genomic_DNA"/>
</dbReference>
<keyword evidence="4" id="KW-0798">TonB box</keyword>
<comment type="subcellular location">
    <subcellularLocation>
        <location evidence="1 4">Cell outer membrane</location>
    </subcellularLocation>
</comment>
<dbReference type="STRING" id="536979.SAMN04488055_2920"/>
<dbReference type="RefSeq" id="WP_074239935.1">
    <property type="nucleotide sequence ID" value="NZ_FSRA01000001.1"/>
</dbReference>
<dbReference type="InterPro" id="IPR000531">
    <property type="entry name" value="Beta-barrel_TonB"/>
</dbReference>
<dbReference type="Proteomes" id="UP000185003">
    <property type="component" value="Unassembled WGS sequence"/>
</dbReference>
<evidence type="ECO:0000313" key="8">
    <source>
        <dbReference type="EMBL" id="SIO09951.1"/>
    </source>
</evidence>
<dbReference type="SUPFAM" id="SSF56935">
    <property type="entry name" value="Porins"/>
    <property type="match status" value="1"/>
</dbReference>